<evidence type="ECO:0000256" key="3">
    <source>
        <dbReference type="ARBA" id="ARBA00022525"/>
    </source>
</evidence>
<name>A0A2X3GUJ0_9LIST</name>
<keyword evidence="5" id="KW-0572">Peptidoglycan-anchor</keyword>
<proteinExistence type="predicted"/>
<dbReference type="STRING" id="1214117.LFLEISCH_09609"/>
<accession>A0A2X3GUJ0</accession>
<dbReference type="EMBL" id="UAWT01000048">
    <property type="protein sequence ID" value="SQC72018.1"/>
    <property type="molecule type" value="Genomic_DNA"/>
</dbReference>
<dbReference type="InterPro" id="IPR013783">
    <property type="entry name" value="Ig-like_fold"/>
</dbReference>
<keyword evidence="7" id="KW-0812">Transmembrane</keyword>
<feature type="region of interest" description="Disordered" evidence="6">
    <location>
        <begin position="292"/>
        <end position="314"/>
    </location>
</feature>
<keyword evidence="7" id="KW-0472">Membrane</keyword>
<dbReference type="Gene3D" id="2.60.40.10">
    <property type="entry name" value="Immunoglobulins"/>
    <property type="match status" value="2"/>
</dbReference>
<evidence type="ECO:0000256" key="5">
    <source>
        <dbReference type="ARBA" id="ARBA00023088"/>
    </source>
</evidence>
<keyword evidence="7" id="KW-1133">Transmembrane helix</keyword>
<organism evidence="9 10">
    <name type="scientific">Listeria fleischmannii subsp. fleischmannii</name>
    <dbReference type="NCBI Taxonomy" id="1671902"/>
    <lineage>
        <taxon>Bacteria</taxon>
        <taxon>Bacillati</taxon>
        <taxon>Bacillota</taxon>
        <taxon>Bacilli</taxon>
        <taxon>Bacillales</taxon>
        <taxon>Listeriaceae</taxon>
        <taxon>Listeria</taxon>
    </lineage>
</organism>
<keyword evidence="4" id="KW-0732">Signal</keyword>
<reference evidence="9 10" key="1">
    <citation type="submission" date="2018-06" db="EMBL/GenBank/DDBJ databases">
        <authorList>
            <consortium name="Pathogen Informatics"/>
            <person name="Doyle S."/>
        </authorList>
    </citation>
    <scope>NUCLEOTIDE SEQUENCE [LARGE SCALE GENOMIC DNA]</scope>
    <source>
        <strain evidence="9 10">NCTC13940</strain>
    </source>
</reference>
<protein>
    <submittedName>
        <fullName evidence="9">LPXTG cell wall anchor domain</fullName>
    </submittedName>
</protein>
<sequence length="358" mass="39870">MVVGNFSFQENTVYATERSNDEKIDTQELTVDPIQDKSRTITGKGIPGHYVNFLNSTQREQKGLNIPVDSEGNYSYSLAEGERLNSGDVIIVFDSQVAGGLQARTTVLENKAPTITGEEKTRLNPNQDFDVMSSIEAIDTEDGDLTNQLQIVSNTVDTSQSGSYEVIYKVTDLDNHEATFTRTVIVTEAPIITGEEKVEITENETYSPMETIHATDKEDGDLTSRVKMIDNPVDIAKQGSYTVTYEVVDQDGNRAEFKQVVVVTKDITNFENPEVVKEIGKVNKKSEEVVGSNKEQVISSEKAQETLQKTTEKKTYKKSLNEDKKRLPKTGDSETTYFMLSGMSLVIFGGCLILRRKK</sequence>
<feature type="domain" description="Gram-positive cocci surface proteins LPxTG" evidence="8">
    <location>
        <begin position="327"/>
        <end position="358"/>
    </location>
</feature>
<evidence type="ECO:0000256" key="4">
    <source>
        <dbReference type="ARBA" id="ARBA00022729"/>
    </source>
</evidence>
<dbReference type="PROSITE" id="PS50847">
    <property type="entry name" value="GRAM_POS_ANCHORING"/>
    <property type="match status" value="1"/>
</dbReference>
<evidence type="ECO:0000256" key="1">
    <source>
        <dbReference type="ARBA" id="ARBA00004168"/>
    </source>
</evidence>
<feature type="transmembrane region" description="Helical" evidence="7">
    <location>
        <begin position="336"/>
        <end position="354"/>
    </location>
</feature>
<dbReference type="Pfam" id="PF16403">
    <property type="entry name" value="Bact_surface_Ig-like"/>
    <property type="match status" value="2"/>
</dbReference>
<gene>
    <name evidence="9" type="ORF">NCTC13940_02731</name>
</gene>
<comment type="subcellular location">
    <subcellularLocation>
        <location evidence="1">Secreted</location>
        <location evidence="1">Cell wall</location>
        <topology evidence="1">Peptidoglycan-anchor</topology>
    </subcellularLocation>
</comment>
<evidence type="ECO:0000259" key="8">
    <source>
        <dbReference type="PROSITE" id="PS50847"/>
    </source>
</evidence>
<evidence type="ECO:0000313" key="9">
    <source>
        <dbReference type="EMBL" id="SQC72018.1"/>
    </source>
</evidence>
<dbReference type="NCBIfam" id="TIGR01167">
    <property type="entry name" value="LPXTG_anchor"/>
    <property type="match status" value="1"/>
</dbReference>
<dbReference type="RefSeq" id="WP_112153866.1">
    <property type="nucleotide sequence ID" value="NZ_UAWT01000048.1"/>
</dbReference>
<dbReference type="Proteomes" id="UP000250257">
    <property type="component" value="Unassembled WGS sequence"/>
</dbReference>
<evidence type="ECO:0000256" key="7">
    <source>
        <dbReference type="SAM" id="Phobius"/>
    </source>
</evidence>
<dbReference type="InterPro" id="IPR019931">
    <property type="entry name" value="LPXTG_anchor"/>
</dbReference>
<evidence type="ECO:0000313" key="10">
    <source>
        <dbReference type="Proteomes" id="UP000250257"/>
    </source>
</evidence>
<dbReference type="AlphaFoldDB" id="A0A2X3GUJ0"/>
<evidence type="ECO:0000256" key="2">
    <source>
        <dbReference type="ARBA" id="ARBA00022512"/>
    </source>
</evidence>
<dbReference type="Pfam" id="PF00746">
    <property type="entry name" value="Gram_pos_anchor"/>
    <property type="match status" value="1"/>
</dbReference>
<dbReference type="InterPro" id="IPR032179">
    <property type="entry name" value="Cry22Aa_Ig-like"/>
</dbReference>
<keyword evidence="2" id="KW-0134">Cell wall</keyword>
<keyword evidence="3" id="KW-0964">Secreted</keyword>
<evidence type="ECO:0000256" key="6">
    <source>
        <dbReference type="SAM" id="MobiDB-lite"/>
    </source>
</evidence>